<evidence type="ECO:0000259" key="8">
    <source>
        <dbReference type="Pfam" id="PF00085"/>
    </source>
</evidence>
<dbReference type="Pfam" id="PF00085">
    <property type="entry name" value="Thioredoxin"/>
    <property type="match status" value="1"/>
</dbReference>
<dbReference type="OrthoDB" id="1927710at2759"/>
<dbReference type="InterPro" id="IPR013766">
    <property type="entry name" value="Thioredoxin_domain"/>
</dbReference>
<evidence type="ECO:0000256" key="7">
    <source>
        <dbReference type="SAM" id="SignalP"/>
    </source>
</evidence>
<organism evidence="9 10">
    <name type="scientific">Ceratopteris richardii</name>
    <name type="common">Triangle waterfern</name>
    <dbReference type="NCBI Taxonomy" id="49495"/>
    <lineage>
        <taxon>Eukaryota</taxon>
        <taxon>Viridiplantae</taxon>
        <taxon>Streptophyta</taxon>
        <taxon>Embryophyta</taxon>
        <taxon>Tracheophyta</taxon>
        <taxon>Polypodiopsida</taxon>
        <taxon>Polypodiidae</taxon>
        <taxon>Polypodiales</taxon>
        <taxon>Pteridineae</taxon>
        <taxon>Pteridaceae</taxon>
        <taxon>Parkerioideae</taxon>
        <taxon>Ceratopteris</taxon>
    </lineage>
</organism>
<keyword evidence="4" id="KW-1133">Transmembrane helix</keyword>
<dbReference type="PANTHER" id="PTHR46854:SF1">
    <property type="entry name" value="5'-ADENYLYLSULFATE REDUCTASE-LIKE 4-RELATED"/>
    <property type="match status" value="1"/>
</dbReference>
<evidence type="ECO:0000256" key="6">
    <source>
        <dbReference type="ARBA" id="ARBA00023180"/>
    </source>
</evidence>
<protein>
    <recommendedName>
        <fullName evidence="8">Thioredoxin domain-containing protein</fullName>
    </recommendedName>
</protein>
<evidence type="ECO:0000256" key="4">
    <source>
        <dbReference type="ARBA" id="ARBA00022989"/>
    </source>
</evidence>
<keyword evidence="10" id="KW-1185">Reference proteome</keyword>
<keyword evidence="5" id="KW-0472">Membrane</keyword>
<feature type="chain" id="PRO_5035749903" description="Thioredoxin domain-containing protein" evidence="7">
    <location>
        <begin position="31"/>
        <end position="328"/>
    </location>
</feature>
<gene>
    <name evidence="9" type="ORF">KP509_02G010600</name>
</gene>
<dbReference type="GO" id="GO:0016020">
    <property type="term" value="C:membrane"/>
    <property type="evidence" value="ECO:0007669"/>
    <property type="project" value="UniProtKB-SubCell"/>
</dbReference>
<comment type="subcellular location">
    <subcellularLocation>
        <location evidence="1">Membrane</location>
        <topology evidence="1">Single-pass membrane protein</topology>
    </subcellularLocation>
</comment>
<dbReference type="InterPro" id="IPR036249">
    <property type="entry name" value="Thioredoxin-like_sf"/>
</dbReference>
<sequence length="328" mass="37284">MAIRTFSLRIRLSFLVLLLFSWNGRLSVSSFPVCTTPKLKDFVIAEDNQCPINQSFDLGESFFGRRGLIQVNGTDLERLLLILNSKESVHAAVLVYARWCPFSRALLPLYDGLAKQFPSIYHFAVESSSLQKGAFSYYGVNSFPVLFFHNKTSKLRYQGKRTYDAITKFYEECSGLKPITLLQYKRDNKDMPIETWESQLSINLQEETNSQCDFYLILSLIFLISRGLFYVLPKVHAAIRQYWQHKQASWQAYWSLLHRIVLSKFQPKQSLQLIGRSFEGKNPKIMDFTQESGKALLSMPGWSSSSLTPVSLAEASGGKPGIKGVGDA</sequence>
<keyword evidence="2" id="KW-0812">Transmembrane</keyword>
<dbReference type="Gene3D" id="3.40.30.10">
    <property type="entry name" value="Glutaredoxin"/>
    <property type="match status" value="1"/>
</dbReference>
<evidence type="ECO:0000313" key="9">
    <source>
        <dbReference type="EMBL" id="KAH7442968.1"/>
    </source>
</evidence>
<name>A0A8T2V7D2_CERRI</name>
<evidence type="ECO:0000313" key="10">
    <source>
        <dbReference type="Proteomes" id="UP000825935"/>
    </source>
</evidence>
<dbReference type="EMBL" id="CM035407">
    <property type="protein sequence ID" value="KAH7442968.1"/>
    <property type="molecule type" value="Genomic_DNA"/>
</dbReference>
<reference evidence="9" key="1">
    <citation type="submission" date="2021-08" db="EMBL/GenBank/DDBJ databases">
        <title>WGS assembly of Ceratopteris richardii.</title>
        <authorList>
            <person name="Marchant D.B."/>
            <person name="Chen G."/>
            <person name="Jenkins J."/>
            <person name="Shu S."/>
            <person name="Leebens-Mack J."/>
            <person name="Grimwood J."/>
            <person name="Schmutz J."/>
            <person name="Soltis P."/>
            <person name="Soltis D."/>
            <person name="Chen Z.-H."/>
        </authorList>
    </citation>
    <scope>NUCLEOTIDE SEQUENCE</scope>
    <source>
        <strain evidence="9">Whitten #5841</strain>
        <tissue evidence="9">Leaf</tissue>
    </source>
</reference>
<feature type="signal peptide" evidence="7">
    <location>
        <begin position="1"/>
        <end position="30"/>
    </location>
</feature>
<comment type="caution">
    <text evidence="9">The sequence shown here is derived from an EMBL/GenBank/DDBJ whole genome shotgun (WGS) entry which is preliminary data.</text>
</comment>
<proteinExistence type="predicted"/>
<dbReference type="SUPFAM" id="SSF52833">
    <property type="entry name" value="Thioredoxin-like"/>
    <property type="match status" value="1"/>
</dbReference>
<evidence type="ECO:0000256" key="2">
    <source>
        <dbReference type="ARBA" id="ARBA00022692"/>
    </source>
</evidence>
<keyword evidence="6" id="KW-0325">Glycoprotein</keyword>
<evidence type="ECO:0000256" key="5">
    <source>
        <dbReference type="ARBA" id="ARBA00023136"/>
    </source>
</evidence>
<feature type="domain" description="Thioredoxin" evidence="8">
    <location>
        <begin position="90"/>
        <end position="170"/>
    </location>
</feature>
<dbReference type="PANTHER" id="PTHR46854">
    <property type="entry name" value="5'-ADENYLYLSULFATE REDUCTASE-LIKE 4-RELATED"/>
    <property type="match status" value="1"/>
</dbReference>
<dbReference type="AlphaFoldDB" id="A0A8T2V7D2"/>
<keyword evidence="3 7" id="KW-0732">Signal</keyword>
<dbReference type="Proteomes" id="UP000825935">
    <property type="component" value="Chromosome 2"/>
</dbReference>
<accession>A0A8T2V7D2</accession>
<evidence type="ECO:0000256" key="3">
    <source>
        <dbReference type="ARBA" id="ARBA00022729"/>
    </source>
</evidence>
<evidence type="ECO:0000256" key="1">
    <source>
        <dbReference type="ARBA" id="ARBA00004167"/>
    </source>
</evidence>
<dbReference type="InterPro" id="IPR044606">
    <property type="entry name" value="APRL4/6"/>
</dbReference>